<feature type="transmembrane region" description="Helical" evidence="5">
    <location>
        <begin position="356"/>
        <end position="376"/>
    </location>
</feature>
<feature type="domain" description="O-antigen ligase-related" evidence="6">
    <location>
        <begin position="193"/>
        <end position="336"/>
    </location>
</feature>
<organism evidence="7 8">
    <name type="scientific">Phormidium yuhuli AB48</name>
    <dbReference type="NCBI Taxonomy" id="2940671"/>
    <lineage>
        <taxon>Bacteria</taxon>
        <taxon>Bacillati</taxon>
        <taxon>Cyanobacteriota</taxon>
        <taxon>Cyanophyceae</taxon>
        <taxon>Oscillatoriophycideae</taxon>
        <taxon>Oscillatoriales</taxon>
        <taxon>Oscillatoriaceae</taxon>
        <taxon>Phormidium</taxon>
        <taxon>Phormidium yuhuli</taxon>
    </lineage>
</organism>
<evidence type="ECO:0000313" key="8">
    <source>
        <dbReference type="Proteomes" id="UP001056708"/>
    </source>
</evidence>
<dbReference type="Pfam" id="PF04932">
    <property type="entry name" value="Wzy_C"/>
    <property type="match status" value="1"/>
</dbReference>
<keyword evidence="2 5" id="KW-0812">Transmembrane</keyword>
<dbReference type="Proteomes" id="UP001056708">
    <property type="component" value="Chromosome"/>
</dbReference>
<dbReference type="EMBL" id="CP098611">
    <property type="protein sequence ID" value="USR92930.1"/>
    <property type="molecule type" value="Genomic_DNA"/>
</dbReference>
<feature type="transmembrane region" description="Helical" evidence="5">
    <location>
        <begin position="46"/>
        <end position="64"/>
    </location>
</feature>
<feature type="transmembrane region" description="Helical" evidence="5">
    <location>
        <begin position="205"/>
        <end position="221"/>
    </location>
</feature>
<dbReference type="RefSeq" id="WP_252665105.1">
    <property type="nucleotide sequence ID" value="NZ_CP098611.1"/>
</dbReference>
<keyword evidence="8" id="KW-1185">Reference proteome</keyword>
<protein>
    <submittedName>
        <fullName evidence="7">O-antigen ligase family protein</fullName>
    </submittedName>
</protein>
<evidence type="ECO:0000256" key="5">
    <source>
        <dbReference type="SAM" id="Phobius"/>
    </source>
</evidence>
<evidence type="ECO:0000256" key="2">
    <source>
        <dbReference type="ARBA" id="ARBA00022692"/>
    </source>
</evidence>
<dbReference type="GO" id="GO:0016874">
    <property type="term" value="F:ligase activity"/>
    <property type="evidence" value="ECO:0007669"/>
    <property type="project" value="UniProtKB-KW"/>
</dbReference>
<gene>
    <name evidence="7" type="ORF">NEA10_09520</name>
</gene>
<evidence type="ECO:0000256" key="4">
    <source>
        <dbReference type="ARBA" id="ARBA00023136"/>
    </source>
</evidence>
<evidence type="ECO:0000313" key="7">
    <source>
        <dbReference type="EMBL" id="USR92930.1"/>
    </source>
</evidence>
<keyword evidence="4 5" id="KW-0472">Membrane</keyword>
<feature type="transmembrane region" description="Helical" evidence="5">
    <location>
        <begin position="182"/>
        <end position="199"/>
    </location>
</feature>
<feature type="transmembrane region" description="Helical" evidence="5">
    <location>
        <begin position="70"/>
        <end position="91"/>
    </location>
</feature>
<keyword evidence="3 5" id="KW-1133">Transmembrane helix</keyword>
<feature type="transmembrane region" description="Helical" evidence="5">
    <location>
        <begin position="157"/>
        <end position="175"/>
    </location>
</feature>
<dbReference type="PANTHER" id="PTHR37422">
    <property type="entry name" value="TEICHURONIC ACID BIOSYNTHESIS PROTEIN TUAE"/>
    <property type="match status" value="1"/>
</dbReference>
<comment type="subcellular location">
    <subcellularLocation>
        <location evidence="1">Membrane</location>
        <topology evidence="1">Multi-pass membrane protein</topology>
    </subcellularLocation>
</comment>
<accession>A0ABY5AV56</accession>
<dbReference type="InterPro" id="IPR007016">
    <property type="entry name" value="O-antigen_ligase-rel_domated"/>
</dbReference>
<dbReference type="InterPro" id="IPR051533">
    <property type="entry name" value="WaaL-like"/>
</dbReference>
<feature type="transmembrane region" description="Helical" evidence="5">
    <location>
        <begin position="6"/>
        <end position="34"/>
    </location>
</feature>
<dbReference type="PANTHER" id="PTHR37422:SF13">
    <property type="entry name" value="LIPOPOLYSACCHARIDE BIOSYNTHESIS PROTEIN PA4999-RELATED"/>
    <property type="match status" value="1"/>
</dbReference>
<reference evidence="7" key="1">
    <citation type="submission" date="2022-06" db="EMBL/GenBank/DDBJ databases">
        <title>Genome sequence of Phormidium yuhuli AB48 isolated from an industrial photobioreactor environment.</title>
        <authorList>
            <person name="Qiu Y."/>
            <person name="Noonan A.J.C."/>
            <person name="Dofher K."/>
            <person name="Koch M."/>
            <person name="Kieft B."/>
            <person name="Lin X."/>
            <person name="Ziels R.M."/>
            <person name="Hallam S.J."/>
        </authorList>
    </citation>
    <scope>NUCLEOTIDE SEQUENCE</scope>
    <source>
        <strain evidence="7">AB48</strain>
    </source>
</reference>
<proteinExistence type="predicted"/>
<evidence type="ECO:0000256" key="3">
    <source>
        <dbReference type="ARBA" id="ARBA00022989"/>
    </source>
</evidence>
<evidence type="ECO:0000259" key="6">
    <source>
        <dbReference type="Pfam" id="PF04932"/>
    </source>
</evidence>
<keyword evidence="7" id="KW-0436">Ligase</keyword>
<feature type="transmembrane region" description="Helical" evidence="5">
    <location>
        <begin position="103"/>
        <end position="121"/>
    </location>
</feature>
<evidence type="ECO:0000256" key="1">
    <source>
        <dbReference type="ARBA" id="ARBA00004141"/>
    </source>
</evidence>
<feature type="transmembrane region" description="Helical" evidence="5">
    <location>
        <begin position="321"/>
        <end position="344"/>
    </location>
</feature>
<name>A0ABY5AV56_9CYAN</name>
<sequence>MMRPQWGLYLALLIFPLSPLLGGIAVVGVTAWQWWRDGRSHRQQPLTWSFALAALLLLLSSLQADDPSLALLGLANFLPFMVIFIASRALIQQPQHRQDLSQAIVLSSLPVALIGLGQQYLGWHGPIHLGWLISWDLEAGGTPPGRMASVFGYANPLANFSLIAWTLAIGLTLHAWRSHQRARVAAGFLCIGLNSIVLFETSSRNSWAVAVLIALIYGIILRWHWLLGMLGAIATIILGAAFAPPPLQSPLQTLVPRAIWARLNDDLYPHRPVETLRTTQWQFAWDLTQQRPFRGWGLQHFPQLYQAQTGEWLGHPHNLPLMLLCETGVLATLALILPIGWIYYQGLRRLNHLGKLDPIPLSIFLAFTATSLFHIVDVTLFDARVNILGWLLLAAIDNGQTVRDSKPPHTTNAQTP</sequence>